<name>A0AAN9MW98_CANGL</name>
<dbReference type="EMBL" id="JAYMYQ010000001">
    <property type="protein sequence ID" value="KAK7358703.1"/>
    <property type="molecule type" value="Genomic_DNA"/>
</dbReference>
<comment type="caution">
    <text evidence="3">The sequence shown here is derived from an EMBL/GenBank/DDBJ whole genome shotgun (WGS) entry which is preliminary data.</text>
</comment>
<dbReference type="GO" id="GO:0005634">
    <property type="term" value="C:nucleus"/>
    <property type="evidence" value="ECO:0007669"/>
    <property type="project" value="UniProtKB-SubCell"/>
</dbReference>
<dbReference type="Proteomes" id="UP001367508">
    <property type="component" value="Unassembled WGS sequence"/>
</dbReference>
<gene>
    <name evidence="3" type="ORF">VNO77_00641</name>
</gene>
<evidence type="ECO:0000313" key="4">
    <source>
        <dbReference type="Proteomes" id="UP001367508"/>
    </source>
</evidence>
<keyword evidence="2" id="KW-0539">Nucleus</keyword>
<reference evidence="3 4" key="1">
    <citation type="submission" date="2024-01" db="EMBL/GenBank/DDBJ databases">
        <title>The genomes of 5 underutilized Papilionoideae crops provide insights into root nodulation and disease resistanc.</title>
        <authorList>
            <person name="Jiang F."/>
        </authorList>
    </citation>
    <scope>NUCLEOTIDE SEQUENCE [LARGE SCALE GENOMIC DNA]</scope>
    <source>
        <strain evidence="3">LVBAO_FW01</strain>
        <tissue evidence="3">Leaves</tissue>
    </source>
</reference>
<dbReference type="PANTHER" id="PTHR31945">
    <property type="entry name" value="TRANSCRIPTION FACTOR SCREAM2-RELATED"/>
    <property type="match status" value="1"/>
</dbReference>
<organism evidence="3 4">
    <name type="scientific">Canavalia gladiata</name>
    <name type="common">Sword bean</name>
    <name type="synonym">Dolichos gladiatus</name>
    <dbReference type="NCBI Taxonomy" id="3824"/>
    <lineage>
        <taxon>Eukaryota</taxon>
        <taxon>Viridiplantae</taxon>
        <taxon>Streptophyta</taxon>
        <taxon>Embryophyta</taxon>
        <taxon>Tracheophyta</taxon>
        <taxon>Spermatophyta</taxon>
        <taxon>Magnoliopsida</taxon>
        <taxon>eudicotyledons</taxon>
        <taxon>Gunneridae</taxon>
        <taxon>Pentapetalae</taxon>
        <taxon>rosids</taxon>
        <taxon>fabids</taxon>
        <taxon>Fabales</taxon>
        <taxon>Fabaceae</taxon>
        <taxon>Papilionoideae</taxon>
        <taxon>50 kb inversion clade</taxon>
        <taxon>NPAAA clade</taxon>
        <taxon>indigoferoid/millettioid clade</taxon>
        <taxon>Phaseoleae</taxon>
        <taxon>Canavalia</taxon>
    </lineage>
</organism>
<accession>A0AAN9MW98</accession>
<dbReference type="PANTHER" id="PTHR31945:SF129">
    <property type="entry name" value="TRANSCRIPTION FACTOR SCREAM2"/>
    <property type="match status" value="1"/>
</dbReference>
<evidence type="ECO:0008006" key="5">
    <source>
        <dbReference type="Google" id="ProtNLM"/>
    </source>
</evidence>
<comment type="subcellular location">
    <subcellularLocation>
        <location evidence="1">Nucleus</location>
    </subcellularLocation>
</comment>
<dbReference type="GO" id="GO:0043565">
    <property type="term" value="F:sequence-specific DNA binding"/>
    <property type="evidence" value="ECO:0007669"/>
    <property type="project" value="TreeGrafter"/>
</dbReference>
<evidence type="ECO:0000256" key="2">
    <source>
        <dbReference type="ARBA" id="ARBA00023242"/>
    </source>
</evidence>
<protein>
    <recommendedName>
        <fullName evidence="5">BHLH domain-containing protein</fullName>
    </recommendedName>
</protein>
<evidence type="ECO:0000256" key="1">
    <source>
        <dbReference type="ARBA" id="ARBA00004123"/>
    </source>
</evidence>
<keyword evidence="4" id="KW-1185">Reference proteome</keyword>
<dbReference type="AlphaFoldDB" id="A0AAN9MW98"/>
<evidence type="ECO:0000313" key="3">
    <source>
        <dbReference type="EMBL" id="KAK7358703.1"/>
    </source>
</evidence>
<dbReference type="GO" id="GO:0003700">
    <property type="term" value="F:DNA-binding transcription factor activity"/>
    <property type="evidence" value="ECO:0007669"/>
    <property type="project" value="TreeGrafter"/>
</dbReference>
<sequence length="150" mass="16887">MDHKEKKKMNNAMPAKTLMAECHLRKKLNHTLYMLRSLFPNITKVTLNFLHYIPPPFSSSFIQLSIKMVLGNAIEHLKELVERMNNIDNELESTPAGSSLTPASSFHPLTPILPALPELCLSSLLSPHGQPARIYGHNKKDVILCASMRM</sequence>
<dbReference type="InterPro" id="IPR051358">
    <property type="entry name" value="TF_AMS/ICE1/BHLH6-like"/>
</dbReference>
<proteinExistence type="predicted"/>